<reference evidence="9" key="2">
    <citation type="submission" date="2009-11" db="EMBL/GenBank/DDBJ databases">
        <title>The Genome Sequence of Allomyces macrogynus strain ATCC 38327.</title>
        <authorList>
            <consortium name="The Broad Institute Genome Sequencing Platform"/>
            <person name="Russ C."/>
            <person name="Cuomo C."/>
            <person name="Shea T."/>
            <person name="Young S.K."/>
            <person name="Zeng Q."/>
            <person name="Koehrsen M."/>
            <person name="Haas B."/>
            <person name="Borodovsky M."/>
            <person name="Guigo R."/>
            <person name="Alvarado L."/>
            <person name="Berlin A."/>
            <person name="Borenstein D."/>
            <person name="Chen Z."/>
            <person name="Engels R."/>
            <person name="Freedman E."/>
            <person name="Gellesch M."/>
            <person name="Goldberg J."/>
            <person name="Griggs A."/>
            <person name="Gujja S."/>
            <person name="Heiman D."/>
            <person name="Hepburn T."/>
            <person name="Howarth C."/>
            <person name="Jen D."/>
            <person name="Larson L."/>
            <person name="Lewis B."/>
            <person name="Mehta T."/>
            <person name="Park D."/>
            <person name="Pearson M."/>
            <person name="Roberts A."/>
            <person name="Saif S."/>
            <person name="Shenoy N."/>
            <person name="Sisk P."/>
            <person name="Stolte C."/>
            <person name="Sykes S."/>
            <person name="Walk T."/>
            <person name="White J."/>
            <person name="Yandava C."/>
            <person name="Burger G."/>
            <person name="Gray M.W."/>
            <person name="Holland P.W.H."/>
            <person name="King N."/>
            <person name="Lang F.B.F."/>
            <person name="Roger A.J."/>
            <person name="Ruiz-Trillo I."/>
            <person name="Lander E."/>
            <person name="Nusbaum C."/>
        </authorList>
    </citation>
    <scope>NUCLEOTIDE SEQUENCE [LARGE SCALE GENOMIC DNA]</scope>
    <source>
        <strain evidence="9">ATCC 38327</strain>
    </source>
</reference>
<dbReference type="OMA" id="FYHCYGV"/>
<dbReference type="PANTHER" id="PTHR31078:SF1">
    <property type="entry name" value="CILIA- AND FLAGELLA-ASSOCIATED PROTEIN 300"/>
    <property type="match status" value="1"/>
</dbReference>
<evidence type="ECO:0000313" key="8">
    <source>
        <dbReference type="EMBL" id="KNE57778.1"/>
    </source>
</evidence>
<dbReference type="VEuPathDB" id="FungiDB:AMAG_04630"/>
<comment type="similarity">
    <text evidence="2">Belongs to the CFAP300 family.</text>
</comment>
<evidence type="ECO:0000256" key="4">
    <source>
        <dbReference type="ARBA" id="ARBA00022490"/>
    </source>
</evidence>
<keyword evidence="9" id="KW-1185">Reference proteome</keyword>
<keyword evidence="6" id="KW-0966">Cell projection</keyword>
<dbReference type="STRING" id="578462.A0A0L0S5G4"/>
<gene>
    <name evidence="8" type="ORF">AMAG_04630</name>
</gene>
<feature type="compositionally biased region" description="Low complexity" evidence="7">
    <location>
        <begin position="1"/>
        <end position="21"/>
    </location>
</feature>
<evidence type="ECO:0000313" key="9">
    <source>
        <dbReference type="Proteomes" id="UP000054350"/>
    </source>
</evidence>
<keyword evidence="4" id="KW-0963">Cytoplasm</keyword>
<dbReference type="OrthoDB" id="10259249at2759"/>
<dbReference type="eggNOG" id="ENOG502QUFH">
    <property type="taxonomic scope" value="Eukaryota"/>
</dbReference>
<evidence type="ECO:0000256" key="5">
    <source>
        <dbReference type="ARBA" id="ARBA00023212"/>
    </source>
</evidence>
<evidence type="ECO:0000256" key="1">
    <source>
        <dbReference type="ARBA" id="ARBA00004430"/>
    </source>
</evidence>
<evidence type="ECO:0000256" key="2">
    <source>
        <dbReference type="ARBA" id="ARBA00009205"/>
    </source>
</evidence>
<dbReference type="AlphaFoldDB" id="A0A0L0S5G4"/>
<evidence type="ECO:0000256" key="6">
    <source>
        <dbReference type="ARBA" id="ARBA00023273"/>
    </source>
</evidence>
<keyword evidence="5" id="KW-0206">Cytoskeleton</keyword>
<evidence type="ECO:0000256" key="7">
    <source>
        <dbReference type="SAM" id="MobiDB-lite"/>
    </source>
</evidence>
<dbReference type="EMBL" id="GG745332">
    <property type="protein sequence ID" value="KNE57778.1"/>
    <property type="molecule type" value="Genomic_DNA"/>
</dbReference>
<dbReference type="Pfam" id="PF14926">
    <property type="entry name" value="CFAP300"/>
    <property type="match status" value="1"/>
</dbReference>
<comment type="subcellular location">
    <subcellularLocation>
        <location evidence="1">Cytoplasm</location>
        <location evidence="1">Cytoskeleton</location>
        <location evidence="1">Cilium axoneme</location>
    </subcellularLocation>
</comment>
<sequence>MVASTASCTTTTSTTSTPSARAARRSRRRRQRYDALGAISFLLQAIAPIPDAAAASKRVHAMTSHGQQHPWTFVPHDPGQSFSCLRDRELCASLGKWGLGPDHAYLRKFSYDPYMPEYRLRDFVPAFLQDPGVQQALQVLQPNDTWRPMGPIDTASLRFRPLRTTVVDMTLFDPLFTTGIVRPNGTITKCFDEYVSPDTITLIDDAETAETWMDPSDFVVSDELQRVLVDPTSERYAAFSTSARQELLFALLEHMVLGGRVNQFEDELAPYLHAVRTLYKDLVSPSKLPDGTLAVQGMAVQVVQHESRAGGAALFPMRHRQNFMLVVVDPVRRHVAVWYHASPNYYQ</sequence>
<protein>
    <recommendedName>
        <fullName evidence="3">Cilia- and flagella-associated protein 300</fullName>
    </recommendedName>
</protein>
<dbReference type="PANTHER" id="PTHR31078">
    <property type="entry name" value="CILIA- AND FLAGELLA-ASSOCIATED PROTEIN 300"/>
    <property type="match status" value="1"/>
</dbReference>
<feature type="region of interest" description="Disordered" evidence="7">
    <location>
        <begin position="1"/>
        <end position="28"/>
    </location>
</feature>
<proteinExistence type="inferred from homology"/>
<organism evidence="8 9">
    <name type="scientific">Allomyces macrogynus (strain ATCC 38327)</name>
    <name type="common">Allomyces javanicus var. macrogynus</name>
    <dbReference type="NCBI Taxonomy" id="578462"/>
    <lineage>
        <taxon>Eukaryota</taxon>
        <taxon>Fungi</taxon>
        <taxon>Fungi incertae sedis</taxon>
        <taxon>Blastocladiomycota</taxon>
        <taxon>Blastocladiomycetes</taxon>
        <taxon>Blastocladiales</taxon>
        <taxon>Blastocladiaceae</taxon>
        <taxon>Allomyces</taxon>
    </lineage>
</organism>
<dbReference type="Proteomes" id="UP000054350">
    <property type="component" value="Unassembled WGS sequence"/>
</dbReference>
<dbReference type="InterPro" id="IPR029416">
    <property type="entry name" value="CFAP300"/>
</dbReference>
<reference evidence="8 9" key="1">
    <citation type="submission" date="2009-11" db="EMBL/GenBank/DDBJ databases">
        <title>Annotation of Allomyces macrogynus ATCC 38327.</title>
        <authorList>
            <consortium name="The Broad Institute Genome Sequencing Platform"/>
            <person name="Russ C."/>
            <person name="Cuomo C."/>
            <person name="Burger G."/>
            <person name="Gray M.W."/>
            <person name="Holland P.W.H."/>
            <person name="King N."/>
            <person name="Lang F.B.F."/>
            <person name="Roger A.J."/>
            <person name="Ruiz-Trillo I."/>
            <person name="Young S.K."/>
            <person name="Zeng Q."/>
            <person name="Gargeya S."/>
            <person name="Fitzgerald M."/>
            <person name="Haas B."/>
            <person name="Abouelleil A."/>
            <person name="Alvarado L."/>
            <person name="Arachchi H.M."/>
            <person name="Berlin A."/>
            <person name="Chapman S.B."/>
            <person name="Gearin G."/>
            <person name="Goldberg J."/>
            <person name="Griggs A."/>
            <person name="Gujja S."/>
            <person name="Hansen M."/>
            <person name="Heiman D."/>
            <person name="Howarth C."/>
            <person name="Larimer J."/>
            <person name="Lui A."/>
            <person name="MacDonald P.J.P."/>
            <person name="McCowen C."/>
            <person name="Montmayeur A."/>
            <person name="Murphy C."/>
            <person name="Neiman D."/>
            <person name="Pearson M."/>
            <person name="Priest M."/>
            <person name="Roberts A."/>
            <person name="Saif S."/>
            <person name="Shea T."/>
            <person name="Sisk P."/>
            <person name="Stolte C."/>
            <person name="Sykes S."/>
            <person name="Wortman J."/>
            <person name="Nusbaum C."/>
            <person name="Birren B."/>
        </authorList>
    </citation>
    <scope>NUCLEOTIDE SEQUENCE [LARGE SCALE GENOMIC DNA]</scope>
    <source>
        <strain evidence="8 9">ATCC 38327</strain>
    </source>
</reference>
<dbReference type="GO" id="GO:0005930">
    <property type="term" value="C:axoneme"/>
    <property type="evidence" value="ECO:0007669"/>
    <property type="project" value="UniProtKB-SubCell"/>
</dbReference>
<evidence type="ECO:0000256" key="3">
    <source>
        <dbReference type="ARBA" id="ARBA00022174"/>
    </source>
</evidence>
<accession>A0A0L0S5G4</accession>
<name>A0A0L0S5G4_ALLM3</name>